<feature type="transmembrane region" description="Helical" evidence="8">
    <location>
        <begin position="12"/>
        <end position="31"/>
    </location>
</feature>
<evidence type="ECO:0000256" key="2">
    <source>
        <dbReference type="ARBA" id="ARBA00009773"/>
    </source>
</evidence>
<dbReference type="Pfam" id="PF01594">
    <property type="entry name" value="AI-2E_transport"/>
    <property type="match status" value="1"/>
</dbReference>
<evidence type="ECO:0000256" key="5">
    <source>
        <dbReference type="ARBA" id="ARBA00022692"/>
    </source>
</evidence>
<comment type="similarity">
    <text evidence="2">Belongs to the autoinducer-2 exporter (AI-2E) (TC 2.A.86) family.</text>
</comment>
<feature type="transmembrane region" description="Helical" evidence="8">
    <location>
        <begin position="148"/>
        <end position="172"/>
    </location>
</feature>
<dbReference type="GO" id="GO:0005886">
    <property type="term" value="C:plasma membrane"/>
    <property type="evidence" value="ECO:0007669"/>
    <property type="project" value="UniProtKB-SubCell"/>
</dbReference>
<comment type="subcellular location">
    <subcellularLocation>
        <location evidence="1">Cell membrane</location>
        <topology evidence="1">Multi-pass membrane protein</topology>
    </subcellularLocation>
</comment>
<feature type="transmembrane region" description="Helical" evidence="8">
    <location>
        <begin position="66"/>
        <end position="91"/>
    </location>
</feature>
<feature type="transmembrane region" description="Helical" evidence="8">
    <location>
        <begin position="206"/>
        <end position="228"/>
    </location>
</feature>
<sequence length="371" mass="41295">MNERIDYFEKYPLLWYTLLLGFGFLFTGALYSARQLLIPFSLAALLAMLMLPLCRRLEKWKVPRGLAIVLCILLILAVLLGLGLLLTTQVISFARELPSLQGQMNRKLDTVQQFVERLTHVPAKEQIAYLQKQLNALLESAGRYMSSVLAATTGTLATLGIIIIYIFFFLYYRDRFVKFILMITAPERHGRTKQILSEISQLTQQYIGGVLTVVVILAVLNSVGLTIIGIRQAIFFGVLGGLLNIIPYIGTFIGGLLPTLVALLTEESFGTAIAVAGVFAFNQFLENNFLTPHIVGGKVKVNPLATIIILLIGGYVWGIAGMVMFIPFLGIAKIIFDHVEPLRPYGYLIGEDEDGNDGAGWQKVKRRLKRR</sequence>
<keyword evidence="6 8" id="KW-1133">Transmembrane helix</keyword>
<feature type="transmembrane region" description="Helical" evidence="8">
    <location>
        <begin position="269"/>
        <end position="285"/>
    </location>
</feature>
<reference evidence="9" key="1">
    <citation type="submission" date="2020-02" db="EMBL/GenBank/DDBJ databases">
        <authorList>
            <person name="Meier V. D."/>
        </authorList>
    </citation>
    <scope>NUCLEOTIDE SEQUENCE</scope>
    <source>
        <strain evidence="9">AVDCRST_MAG56</strain>
    </source>
</reference>
<dbReference type="PANTHER" id="PTHR21716">
    <property type="entry name" value="TRANSMEMBRANE PROTEIN"/>
    <property type="match status" value="1"/>
</dbReference>
<organism evidence="9">
    <name type="scientific">uncultured Cytophagales bacterium</name>
    <dbReference type="NCBI Taxonomy" id="158755"/>
    <lineage>
        <taxon>Bacteria</taxon>
        <taxon>Pseudomonadati</taxon>
        <taxon>Bacteroidota</taxon>
        <taxon>Sphingobacteriia</taxon>
        <taxon>Sphingobacteriales</taxon>
        <taxon>environmental samples</taxon>
    </lineage>
</organism>
<keyword evidence="3" id="KW-0813">Transport</keyword>
<evidence type="ECO:0000256" key="6">
    <source>
        <dbReference type="ARBA" id="ARBA00022989"/>
    </source>
</evidence>
<gene>
    <name evidence="9" type="ORF">AVDCRST_MAG56-143</name>
</gene>
<evidence type="ECO:0000256" key="8">
    <source>
        <dbReference type="SAM" id="Phobius"/>
    </source>
</evidence>
<evidence type="ECO:0000256" key="1">
    <source>
        <dbReference type="ARBA" id="ARBA00004651"/>
    </source>
</evidence>
<evidence type="ECO:0000256" key="3">
    <source>
        <dbReference type="ARBA" id="ARBA00022448"/>
    </source>
</evidence>
<dbReference type="AlphaFoldDB" id="A0A6J4H4K4"/>
<evidence type="ECO:0000256" key="4">
    <source>
        <dbReference type="ARBA" id="ARBA00022475"/>
    </source>
</evidence>
<keyword evidence="7 8" id="KW-0472">Membrane</keyword>
<name>A0A6J4H4K4_9SPHI</name>
<feature type="transmembrane region" description="Helical" evidence="8">
    <location>
        <begin position="37"/>
        <end position="54"/>
    </location>
</feature>
<keyword evidence="4" id="KW-1003">Cell membrane</keyword>
<keyword evidence="5 8" id="KW-0812">Transmembrane</keyword>
<evidence type="ECO:0000256" key="7">
    <source>
        <dbReference type="ARBA" id="ARBA00023136"/>
    </source>
</evidence>
<feature type="transmembrane region" description="Helical" evidence="8">
    <location>
        <begin position="234"/>
        <end position="257"/>
    </location>
</feature>
<proteinExistence type="inferred from homology"/>
<accession>A0A6J4H4K4</accession>
<protein>
    <submittedName>
        <fullName evidence="9">Transport protein</fullName>
    </submittedName>
</protein>
<dbReference type="PANTHER" id="PTHR21716:SF53">
    <property type="entry name" value="PERMEASE PERM-RELATED"/>
    <property type="match status" value="1"/>
</dbReference>
<dbReference type="EMBL" id="CADCTQ010000013">
    <property type="protein sequence ID" value="CAA9214866.1"/>
    <property type="molecule type" value="Genomic_DNA"/>
</dbReference>
<feature type="transmembrane region" description="Helical" evidence="8">
    <location>
        <begin position="305"/>
        <end position="329"/>
    </location>
</feature>
<dbReference type="InterPro" id="IPR002549">
    <property type="entry name" value="AI-2E-like"/>
</dbReference>
<evidence type="ECO:0000313" key="9">
    <source>
        <dbReference type="EMBL" id="CAA9214866.1"/>
    </source>
</evidence>